<dbReference type="SMART" id="SM00014">
    <property type="entry name" value="acidPPc"/>
    <property type="match status" value="1"/>
</dbReference>
<feature type="domain" description="Phosphatidic acid phosphatase type 2/haloperoxidase" evidence="2">
    <location>
        <begin position="81"/>
        <end position="193"/>
    </location>
</feature>
<dbReference type="InterPro" id="IPR036938">
    <property type="entry name" value="PAP2/HPO_sf"/>
</dbReference>
<dbReference type="AlphaFoldDB" id="A0A3Q8CUR0"/>
<evidence type="ECO:0000313" key="4">
    <source>
        <dbReference type="Proteomes" id="UP000324497"/>
    </source>
</evidence>
<dbReference type="Proteomes" id="UP000324497">
    <property type="component" value="Chromosome"/>
</dbReference>
<dbReference type="InterPro" id="IPR000326">
    <property type="entry name" value="PAP2/HPO"/>
</dbReference>
<evidence type="ECO:0000256" key="1">
    <source>
        <dbReference type="SAM" id="Phobius"/>
    </source>
</evidence>
<evidence type="ECO:0000259" key="2">
    <source>
        <dbReference type="SMART" id="SM00014"/>
    </source>
</evidence>
<feature type="transmembrane region" description="Helical" evidence="1">
    <location>
        <begin position="178"/>
        <end position="196"/>
    </location>
</feature>
<dbReference type="CDD" id="cd03392">
    <property type="entry name" value="PAP2_like_2"/>
    <property type="match status" value="1"/>
</dbReference>
<accession>A0A3Q8CUR0</accession>
<dbReference type="PANTHER" id="PTHR14969">
    <property type="entry name" value="SPHINGOSINE-1-PHOSPHATE PHOSPHOHYDROLASE"/>
    <property type="match status" value="1"/>
</dbReference>
<gene>
    <name evidence="3" type="ORF">BSQ50_05650</name>
</gene>
<keyword evidence="1" id="KW-0812">Transmembrane</keyword>
<evidence type="ECO:0000313" key="3">
    <source>
        <dbReference type="EMBL" id="AUJ32083.1"/>
    </source>
</evidence>
<feature type="transmembrane region" description="Helical" evidence="1">
    <location>
        <begin position="50"/>
        <end position="72"/>
    </location>
</feature>
<protein>
    <recommendedName>
        <fullName evidence="2">Phosphatidic acid phosphatase type 2/haloperoxidase domain-containing protein</fullName>
    </recommendedName>
</protein>
<sequence length="198" mass="23117">MQKKKAWVLWLINLFLFGGFVWNISQQSVWIAKLDNQSSNFFNSLIEPSLTYFLIIIARLFTPLLVLIYTAAITEFLKKFTLRCYWFDLLSGYLIMELLKVIIKRPRPANSLVHATGFSFPSAHVFEITLVIVTSQTILKNLRISERKKVIVQIILFLIWFLVALSRLYLQVHYFSDVIGGVWLAIIWGTLINLIFRK</sequence>
<dbReference type="SUPFAM" id="SSF48317">
    <property type="entry name" value="Acid phosphatase/Vanadium-dependent haloperoxidase"/>
    <property type="match status" value="1"/>
</dbReference>
<dbReference type="RefSeq" id="WP_148126679.1">
    <property type="nucleotide sequence ID" value="NZ_CP018180.1"/>
</dbReference>
<feature type="transmembrane region" description="Helical" evidence="1">
    <location>
        <begin position="151"/>
        <end position="172"/>
    </location>
</feature>
<organism evidence="3 4">
    <name type="scientific">Liquorilactobacillus nagelii</name>
    <dbReference type="NCBI Taxonomy" id="82688"/>
    <lineage>
        <taxon>Bacteria</taxon>
        <taxon>Bacillati</taxon>
        <taxon>Bacillota</taxon>
        <taxon>Bacilli</taxon>
        <taxon>Lactobacillales</taxon>
        <taxon>Lactobacillaceae</taxon>
        <taxon>Liquorilactobacillus</taxon>
    </lineage>
</organism>
<keyword evidence="1" id="KW-1133">Transmembrane helix</keyword>
<reference evidence="3 4" key="1">
    <citation type="submission" date="2016-11" db="EMBL/GenBank/DDBJ databases">
        <title>Interaction between Lactobacillus species and yeast in water kefir.</title>
        <authorList>
            <person name="Behr J."/>
            <person name="Xu D."/>
            <person name="Vogel R.F."/>
        </authorList>
    </citation>
    <scope>NUCLEOTIDE SEQUENCE [LARGE SCALE GENOMIC DNA]</scope>
    <source>
        <strain evidence="3 4">TMW 1.1827</strain>
    </source>
</reference>
<dbReference type="Gene3D" id="1.20.144.10">
    <property type="entry name" value="Phosphatidic acid phosphatase type 2/haloperoxidase"/>
    <property type="match status" value="1"/>
</dbReference>
<dbReference type="EMBL" id="CP018180">
    <property type="protein sequence ID" value="AUJ32083.1"/>
    <property type="molecule type" value="Genomic_DNA"/>
</dbReference>
<keyword evidence="4" id="KW-1185">Reference proteome</keyword>
<dbReference type="Pfam" id="PF01569">
    <property type="entry name" value="PAP2"/>
    <property type="match status" value="1"/>
</dbReference>
<proteinExistence type="predicted"/>
<dbReference type="KEGG" id="lng:BSQ50_05650"/>
<dbReference type="PANTHER" id="PTHR14969:SF13">
    <property type="entry name" value="AT30094P"/>
    <property type="match status" value="1"/>
</dbReference>
<keyword evidence="1" id="KW-0472">Membrane</keyword>
<name>A0A3Q8CUR0_9LACO</name>